<dbReference type="Pfam" id="PF06028">
    <property type="entry name" value="DUF915"/>
    <property type="match status" value="1"/>
</dbReference>
<dbReference type="Proteomes" id="UP000241960">
    <property type="component" value="Unassembled WGS sequence"/>
</dbReference>
<dbReference type="InterPro" id="IPR029058">
    <property type="entry name" value="AB_hydrolase_fold"/>
</dbReference>
<dbReference type="InterPro" id="IPR010315">
    <property type="entry name" value="DUF915_hydro-like"/>
</dbReference>
<dbReference type="GO" id="GO:0016787">
    <property type="term" value="F:hydrolase activity"/>
    <property type="evidence" value="ECO:0007669"/>
    <property type="project" value="UniProtKB-KW"/>
</dbReference>
<sequence>MELKLHSKNILMRMVTIVTIATLTVMSLLLFADANNDIKAAEKPEQQSVPTFYLHGHSGSEKSMRYLIQSAVNKGVTKNVIKAHVSADGNVTFEGDINANDPHPIVQIILEDNKNWDYEQNAVWLKNVITETNKHMEFNKFNMVAHSMGNLTLSYYMLNYGDDNSLPQLNKQVDTGAPLNGILGRDDKPNRVKLDENSKPDKMTDEYKELQQMKYNYPQQSVEVLNIYGDLLDGTHSDGKVTTQSSLSLKYLLDGYVKSYRTFKVEGEHGEHSALHDYNVVAEEVNAFLWNE</sequence>
<keyword evidence="1" id="KW-0378">Hydrolase</keyword>
<dbReference type="Gene3D" id="3.40.50.1820">
    <property type="entry name" value="alpha/beta hydrolase"/>
    <property type="match status" value="1"/>
</dbReference>
<protein>
    <submittedName>
        <fullName evidence="1">Alpha/beta hydrolase</fullName>
    </submittedName>
</protein>
<proteinExistence type="predicted"/>
<organism evidence="1 2">
    <name type="scientific">Staphylococcus succinus</name>
    <dbReference type="NCBI Taxonomy" id="61015"/>
    <lineage>
        <taxon>Bacteria</taxon>
        <taxon>Bacillati</taxon>
        <taxon>Bacillota</taxon>
        <taxon>Bacilli</taxon>
        <taxon>Bacillales</taxon>
        <taxon>Staphylococcaceae</taxon>
        <taxon>Staphylococcus</taxon>
    </lineage>
</organism>
<dbReference type="AlphaFoldDB" id="A0A9Q6HQ53"/>
<dbReference type="EMBL" id="PZFQ01000006">
    <property type="protein sequence ID" value="PTI76973.1"/>
    <property type="molecule type" value="Genomic_DNA"/>
</dbReference>
<evidence type="ECO:0000313" key="1">
    <source>
        <dbReference type="EMBL" id="PTI76973.1"/>
    </source>
</evidence>
<reference evidence="1 2" key="1">
    <citation type="journal article" date="2016" name="Front. Microbiol.">
        <title>Comprehensive Phylogenetic Analysis of Bovine Non-aureus Staphylococci Species Based on Whole-Genome Sequencing.</title>
        <authorList>
            <person name="Naushad S."/>
            <person name="Barkema H.W."/>
            <person name="Luby C."/>
            <person name="Condas L.A."/>
            <person name="Nobrega D.B."/>
            <person name="Carson D.A."/>
            <person name="De Buck J."/>
        </authorList>
    </citation>
    <scope>NUCLEOTIDE SEQUENCE [LARGE SCALE GENOMIC DNA]</scope>
    <source>
        <strain evidence="1 2">SNUC 1231</strain>
    </source>
</reference>
<gene>
    <name evidence="1" type="ORF">BU058_02815</name>
</gene>
<accession>A0A9Q6HQ53</accession>
<name>A0A9Q6HQ53_9STAP</name>
<evidence type="ECO:0000313" key="2">
    <source>
        <dbReference type="Proteomes" id="UP000241960"/>
    </source>
</evidence>
<dbReference type="SUPFAM" id="SSF53474">
    <property type="entry name" value="alpha/beta-Hydrolases"/>
    <property type="match status" value="1"/>
</dbReference>
<comment type="caution">
    <text evidence="1">The sequence shown here is derived from an EMBL/GenBank/DDBJ whole genome shotgun (WGS) entry which is preliminary data.</text>
</comment>